<gene>
    <name evidence="1" type="ORF">HKW66_Vig0017870</name>
</gene>
<protein>
    <submittedName>
        <fullName evidence="1">Uncharacterized protein</fullName>
    </submittedName>
</protein>
<dbReference type="AlphaFoldDB" id="A0A8T0LAB3"/>
<reference evidence="1 2" key="1">
    <citation type="submission" date="2020-05" db="EMBL/GenBank/DDBJ databases">
        <title>Vigna angularis (adzuki bean) Var. LongXiaoDou No. 4 denovo assembly.</title>
        <authorList>
            <person name="Xiang H."/>
        </authorList>
    </citation>
    <scope>NUCLEOTIDE SEQUENCE [LARGE SCALE GENOMIC DNA]</scope>
    <source>
        <tissue evidence="1">Leaf</tissue>
    </source>
</reference>
<dbReference type="Proteomes" id="UP000743370">
    <property type="component" value="Unassembled WGS sequence"/>
</dbReference>
<sequence>MSCFVFTSSAPPSHGCCKSVQICASSTHKHRFNLYLLSCFRFLVVAPPLRVRVGVVFECCWKAFLERRGGGGGELKEIFWFIYSKVILDSEKGFGLFSPKQKSVRFRITHSGIRIMARTRGADTVGVGGGEAIVVEQPALRVKRLKKDLLGSIGYFSTSGLC</sequence>
<comment type="caution">
    <text evidence="1">The sequence shown here is derived from an EMBL/GenBank/DDBJ whole genome shotgun (WGS) entry which is preliminary data.</text>
</comment>
<accession>A0A8T0LAB3</accession>
<name>A0A8T0LAB3_PHAAN</name>
<organism evidence="1 2">
    <name type="scientific">Phaseolus angularis</name>
    <name type="common">Azuki bean</name>
    <name type="synonym">Vigna angularis</name>
    <dbReference type="NCBI Taxonomy" id="3914"/>
    <lineage>
        <taxon>Eukaryota</taxon>
        <taxon>Viridiplantae</taxon>
        <taxon>Streptophyta</taxon>
        <taxon>Embryophyta</taxon>
        <taxon>Tracheophyta</taxon>
        <taxon>Spermatophyta</taxon>
        <taxon>Magnoliopsida</taxon>
        <taxon>eudicotyledons</taxon>
        <taxon>Gunneridae</taxon>
        <taxon>Pentapetalae</taxon>
        <taxon>rosids</taxon>
        <taxon>fabids</taxon>
        <taxon>Fabales</taxon>
        <taxon>Fabaceae</taxon>
        <taxon>Papilionoideae</taxon>
        <taxon>50 kb inversion clade</taxon>
        <taxon>NPAAA clade</taxon>
        <taxon>indigoferoid/millettioid clade</taxon>
        <taxon>Phaseoleae</taxon>
        <taxon>Vigna</taxon>
    </lineage>
</organism>
<evidence type="ECO:0000313" key="2">
    <source>
        <dbReference type="Proteomes" id="UP000743370"/>
    </source>
</evidence>
<proteinExistence type="predicted"/>
<dbReference type="EMBL" id="JABFOF010000001">
    <property type="protein sequence ID" value="KAG2406965.1"/>
    <property type="molecule type" value="Genomic_DNA"/>
</dbReference>
<evidence type="ECO:0000313" key="1">
    <source>
        <dbReference type="EMBL" id="KAG2406965.1"/>
    </source>
</evidence>